<dbReference type="CDD" id="cd01392">
    <property type="entry name" value="HTH_LacI"/>
    <property type="match status" value="1"/>
</dbReference>
<gene>
    <name evidence="5" type="ORF">FB550_10948</name>
</gene>
<dbReference type="Pfam" id="PF13377">
    <property type="entry name" value="Peripla_BP_3"/>
    <property type="match status" value="1"/>
</dbReference>
<dbReference type="EMBL" id="VIVN01000009">
    <property type="protein sequence ID" value="TWD98542.1"/>
    <property type="molecule type" value="Genomic_DNA"/>
</dbReference>
<dbReference type="InterPro" id="IPR028082">
    <property type="entry name" value="Peripla_BP_I"/>
</dbReference>
<evidence type="ECO:0000256" key="1">
    <source>
        <dbReference type="ARBA" id="ARBA00023015"/>
    </source>
</evidence>
<dbReference type="RefSeq" id="WP_144566455.1">
    <property type="nucleotide sequence ID" value="NZ_VIVN01000009.1"/>
</dbReference>
<reference evidence="5 6" key="1">
    <citation type="submission" date="2019-06" db="EMBL/GenBank/DDBJ databases">
        <title>Sorghum-associated microbial communities from plants grown in Nebraska, USA.</title>
        <authorList>
            <person name="Schachtman D."/>
        </authorList>
    </citation>
    <scope>NUCLEOTIDE SEQUENCE [LARGE SCALE GENOMIC DNA]</scope>
    <source>
        <strain evidence="5 6">2482</strain>
    </source>
</reference>
<evidence type="ECO:0000313" key="5">
    <source>
        <dbReference type="EMBL" id="TWD98542.1"/>
    </source>
</evidence>
<dbReference type="PRINTS" id="PR00036">
    <property type="entry name" value="HTHLACI"/>
</dbReference>
<dbReference type="Gene3D" id="3.40.50.2300">
    <property type="match status" value="2"/>
</dbReference>
<keyword evidence="2" id="KW-0238">DNA-binding</keyword>
<organism evidence="5 6">
    <name type="scientific">Neobacillus bataviensis</name>
    <dbReference type="NCBI Taxonomy" id="220685"/>
    <lineage>
        <taxon>Bacteria</taxon>
        <taxon>Bacillati</taxon>
        <taxon>Bacillota</taxon>
        <taxon>Bacilli</taxon>
        <taxon>Bacillales</taxon>
        <taxon>Bacillaceae</taxon>
        <taxon>Neobacillus</taxon>
    </lineage>
</organism>
<keyword evidence="1" id="KW-0805">Transcription regulation</keyword>
<feature type="domain" description="HTH lacI-type" evidence="4">
    <location>
        <begin position="2"/>
        <end position="56"/>
    </location>
</feature>
<dbReference type="Gene3D" id="1.10.260.40">
    <property type="entry name" value="lambda repressor-like DNA-binding domains"/>
    <property type="match status" value="1"/>
</dbReference>
<comment type="caution">
    <text evidence="5">The sequence shown here is derived from an EMBL/GenBank/DDBJ whole genome shotgun (WGS) entry which is preliminary data.</text>
</comment>
<keyword evidence="3" id="KW-0804">Transcription</keyword>
<evidence type="ECO:0000259" key="4">
    <source>
        <dbReference type="PROSITE" id="PS50932"/>
    </source>
</evidence>
<dbReference type="PANTHER" id="PTHR30146">
    <property type="entry name" value="LACI-RELATED TRANSCRIPTIONAL REPRESSOR"/>
    <property type="match status" value="1"/>
</dbReference>
<sequence length="334" mass="37495">MVSSKDVAKHAGVSQTTVSRVLNTPELVKKPTLDKVMKAIDELNYIPNAHARSLVQNKTNTIALLSGPLHNPFFVDTTSAIITYANERGYRVNVQYVKDEKLPEAYAAAFENRVDGIILSCILIDDPIFDRLKQMDIPFITYNRKHKKNENFVEIDNFEAGYLSAKHMIELGHKSIAWVGGPLTVSSFNNRFLGFLQAMKDYKLPLSEQYIFNTDTSKQEISYAFQQLKKLELCPTAICAGADSLALNLIDDAISESVIVPDDLSIIGIDNVDLSHHGLIQLTTVGSISEQNLGYLAISELIEMIENKKNYCIKITEPVKIFNRRTTRKIENKP</sequence>
<name>A0A561D5F3_9BACI</name>
<dbReference type="SUPFAM" id="SSF47413">
    <property type="entry name" value="lambda repressor-like DNA-binding domains"/>
    <property type="match status" value="1"/>
</dbReference>
<dbReference type="Proteomes" id="UP000319671">
    <property type="component" value="Unassembled WGS sequence"/>
</dbReference>
<dbReference type="GO" id="GO:0003700">
    <property type="term" value="F:DNA-binding transcription factor activity"/>
    <property type="evidence" value="ECO:0007669"/>
    <property type="project" value="TreeGrafter"/>
</dbReference>
<dbReference type="PROSITE" id="PS50932">
    <property type="entry name" value="HTH_LACI_2"/>
    <property type="match status" value="1"/>
</dbReference>
<protein>
    <submittedName>
        <fullName evidence="5">LacI family transcriptional regulator</fullName>
    </submittedName>
</protein>
<dbReference type="Pfam" id="PF00356">
    <property type="entry name" value="LacI"/>
    <property type="match status" value="1"/>
</dbReference>
<dbReference type="PANTHER" id="PTHR30146:SF24">
    <property type="entry name" value="XYLOSE OPERON REGULATORY PROTEIN"/>
    <property type="match status" value="1"/>
</dbReference>
<dbReference type="SMART" id="SM00354">
    <property type="entry name" value="HTH_LACI"/>
    <property type="match status" value="1"/>
</dbReference>
<dbReference type="SUPFAM" id="SSF53822">
    <property type="entry name" value="Periplasmic binding protein-like I"/>
    <property type="match status" value="1"/>
</dbReference>
<evidence type="ECO:0000313" key="6">
    <source>
        <dbReference type="Proteomes" id="UP000319671"/>
    </source>
</evidence>
<dbReference type="CDD" id="cd06267">
    <property type="entry name" value="PBP1_LacI_sugar_binding-like"/>
    <property type="match status" value="1"/>
</dbReference>
<evidence type="ECO:0000256" key="3">
    <source>
        <dbReference type="ARBA" id="ARBA00023163"/>
    </source>
</evidence>
<dbReference type="InterPro" id="IPR000843">
    <property type="entry name" value="HTH_LacI"/>
</dbReference>
<evidence type="ECO:0000256" key="2">
    <source>
        <dbReference type="ARBA" id="ARBA00023125"/>
    </source>
</evidence>
<dbReference type="GO" id="GO:0000976">
    <property type="term" value="F:transcription cis-regulatory region binding"/>
    <property type="evidence" value="ECO:0007669"/>
    <property type="project" value="TreeGrafter"/>
</dbReference>
<accession>A0A561D5F3</accession>
<dbReference type="InterPro" id="IPR010982">
    <property type="entry name" value="Lambda_DNA-bd_dom_sf"/>
</dbReference>
<proteinExistence type="predicted"/>
<keyword evidence="6" id="KW-1185">Reference proteome</keyword>
<dbReference type="AlphaFoldDB" id="A0A561D5F3"/>
<dbReference type="InterPro" id="IPR046335">
    <property type="entry name" value="LacI/GalR-like_sensor"/>
</dbReference>